<sequence length="99" mass="10493">MTELCDRATNGNPHSTNVLPAASLTGSNGLGKAIDTAPRGSITRPINASGRADLRLPQPDSVVLVKKNNSFSYAPEMGSFAWLRSKSKHLSEKSVDQVG</sequence>
<feature type="region of interest" description="Disordered" evidence="1">
    <location>
        <begin position="1"/>
        <end position="53"/>
    </location>
</feature>
<evidence type="ECO:0000313" key="3">
    <source>
        <dbReference type="Proteomes" id="UP000784294"/>
    </source>
</evidence>
<dbReference type="Proteomes" id="UP000784294">
    <property type="component" value="Unassembled WGS sequence"/>
</dbReference>
<comment type="caution">
    <text evidence="2">The sequence shown here is derived from an EMBL/GenBank/DDBJ whole genome shotgun (WGS) entry which is preliminary data.</text>
</comment>
<evidence type="ECO:0000313" key="2">
    <source>
        <dbReference type="EMBL" id="VEL11050.1"/>
    </source>
</evidence>
<name>A0A3S5FC91_9PLAT</name>
<dbReference type="EMBL" id="CAAALY010010694">
    <property type="protein sequence ID" value="VEL11050.1"/>
    <property type="molecule type" value="Genomic_DNA"/>
</dbReference>
<reference evidence="2" key="1">
    <citation type="submission" date="2018-11" db="EMBL/GenBank/DDBJ databases">
        <authorList>
            <consortium name="Pathogen Informatics"/>
        </authorList>
    </citation>
    <scope>NUCLEOTIDE SEQUENCE</scope>
</reference>
<evidence type="ECO:0000256" key="1">
    <source>
        <dbReference type="SAM" id="MobiDB-lite"/>
    </source>
</evidence>
<accession>A0A3S5FC91</accession>
<feature type="compositionally biased region" description="Polar residues" evidence="1">
    <location>
        <begin position="9"/>
        <end position="18"/>
    </location>
</feature>
<keyword evidence="3" id="KW-1185">Reference proteome</keyword>
<gene>
    <name evidence="2" type="ORF">PXEA_LOCUS4490</name>
</gene>
<organism evidence="2 3">
    <name type="scientific">Protopolystoma xenopodis</name>
    <dbReference type="NCBI Taxonomy" id="117903"/>
    <lineage>
        <taxon>Eukaryota</taxon>
        <taxon>Metazoa</taxon>
        <taxon>Spiralia</taxon>
        <taxon>Lophotrochozoa</taxon>
        <taxon>Platyhelminthes</taxon>
        <taxon>Monogenea</taxon>
        <taxon>Polyopisthocotylea</taxon>
        <taxon>Polystomatidea</taxon>
        <taxon>Polystomatidae</taxon>
        <taxon>Protopolystoma</taxon>
    </lineage>
</organism>
<dbReference type="AlphaFoldDB" id="A0A3S5FC91"/>
<proteinExistence type="predicted"/>
<protein>
    <submittedName>
        <fullName evidence="2">Uncharacterized protein</fullName>
    </submittedName>
</protein>